<dbReference type="PANTHER" id="PTHR12837">
    <property type="entry name" value="POLY ADP-RIBOSE GLYCOHYDROLASE"/>
    <property type="match status" value="1"/>
</dbReference>
<protein>
    <submittedName>
        <fullName evidence="2">Poly(ADP-ribose) glycohydrolase</fullName>
    </submittedName>
</protein>
<feature type="domain" description="PARG catalytic Macro" evidence="1">
    <location>
        <begin position="14"/>
        <end position="75"/>
    </location>
</feature>
<organism evidence="2">
    <name type="scientific">Mesocestoides corti</name>
    <name type="common">Flatworm</name>
    <dbReference type="NCBI Taxonomy" id="53468"/>
    <lineage>
        <taxon>Eukaryota</taxon>
        <taxon>Metazoa</taxon>
        <taxon>Spiralia</taxon>
        <taxon>Lophotrochozoa</taxon>
        <taxon>Platyhelminthes</taxon>
        <taxon>Cestoda</taxon>
        <taxon>Eucestoda</taxon>
        <taxon>Cyclophyllidea</taxon>
        <taxon>Mesocestoididae</taxon>
        <taxon>Mesocestoides</taxon>
    </lineage>
</organism>
<name>A0A5K3FPR1_MESCO</name>
<dbReference type="Pfam" id="PF05028">
    <property type="entry name" value="PARG_cat_C"/>
    <property type="match status" value="1"/>
</dbReference>
<dbReference type="PANTHER" id="PTHR12837:SF0">
    <property type="entry name" value="POLY(ADP-RIBOSE) GLYCOHYDROLASE"/>
    <property type="match status" value="1"/>
</dbReference>
<dbReference type="InterPro" id="IPR046372">
    <property type="entry name" value="PARG_cat_C"/>
</dbReference>
<dbReference type="GO" id="GO:0009225">
    <property type="term" value="P:nucleotide-sugar metabolic process"/>
    <property type="evidence" value="ECO:0007669"/>
    <property type="project" value="TreeGrafter"/>
</dbReference>
<dbReference type="AlphaFoldDB" id="A0A5K3FPR1"/>
<dbReference type="GO" id="GO:0004649">
    <property type="term" value="F:poly(ADP-ribose) glycohydrolase activity"/>
    <property type="evidence" value="ECO:0007669"/>
    <property type="project" value="InterPro"/>
</dbReference>
<dbReference type="GO" id="GO:0005634">
    <property type="term" value="C:nucleus"/>
    <property type="evidence" value="ECO:0007669"/>
    <property type="project" value="TreeGrafter"/>
</dbReference>
<dbReference type="InterPro" id="IPR007724">
    <property type="entry name" value="Poly_GlycHdrlase"/>
</dbReference>
<dbReference type="GO" id="GO:0005737">
    <property type="term" value="C:cytoplasm"/>
    <property type="evidence" value="ECO:0007669"/>
    <property type="project" value="TreeGrafter"/>
</dbReference>
<dbReference type="GO" id="GO:0005975">
    <property type="term" value="P:carbohydrate metabolic process"/>
    <property type="evidence" value="ECO:0007669"/>
    <property type="project" value="InterPro"/>
</dbReference>
<proteinExistence type="predicted"/>
<dbReference type="GO" id="GO:0006282">
    <property type="term" value="P:regulation of DNA repair"/>
    <property type="evidence" value="ECO:0007669"/>
    <property type="project" value="InterPro"/>
</dbReference>
<reference evidence="2" key="1">
    <citation type="submission" date="2019-11" db="UniProtKB">
        <authorList>
            <consortium name="WormBaseParasite"/>
        </authorList>
    </citation>
    <scope>IDENTIFICATION</scope>
</reference>
<evidence type="ECO:0000313" key="2">
    <source>
        <dbReference type="WBParaSite" id="MCU_010421-RA"/>
    </source>
</evidence>
<sequence length="133" mass="14310">MYASAFNLASNDLQAYCGFSDLLAPYRCLPKVVVSGNWGCGAFNGDKELKCLIQLMACAQAGKSLAYCTFCNEAFAADALEVFQRLCSSGCTVGQLWGILSRVDPESYAPRLPSVFQIVLTELSGGATTRESR</sequence>
<dbReference type="WBParaSite" id="MCU_010421-RA">
    <property type="protein sequence ID" value="MCU_010421-RA"/>
    <property type="gene ID" value="MCU_010421"/>
</dbReference>
<accession>A0A5K3FPR1</accession>
<evidence type="ECO:0000259" key="1">
    <source>
        <dbReference type="Pfam" id="PF05028"/>
    </source>
</evidence>
<dbReference type="GO" id="GO:1990966">
    <property type="term" value="P:ATP generation from poly-ADP-D-ribose"/>
    <property type="evidence" value="ECO:0007669"/>
    <property type="project" value="TreeGrafter"/>
</dbReference>